<feature type="region of interest" description="Disordered" evidence="2">
    <location>
        <begin position="113"/>
        <end position="151"/>
    </location>
</feature>
<dbReference type="InterPro" id="IPR001304">
    <property type="entry name" value="C-type_lectin-like"/>
</dbReference>
<feature type="coiled-coil region" evidence="1">
    <location>
        <begin position="162"/>
        <end position="189"/>
    </location>
</feature>
<dbReference type="WBParaSite" id="MBELARI_LOCUS18770">
    <property type="protein sequence ID" value="MBELARI_LOCUS18770"/>
    <property type="gene ID" value="MBELARI_LOCUS18770"/>
</dbReference>
<dbReference type="SUPFAM" id="SSF56436">
    <property type="entry name" value="C-type lectin-like"/>
    <property type="match status" value="1"/>
</dbReference>
<keyword evidence="1" id="KW-0175">Coiled coil</keyword>
<evidence type="ECO:0000256" key="2">
    <source>
        <dbReference type="SAM" id="MobiDB-lite"/>
    </source>
</evidence>
<name>A0AAF3EX39_9BILA</name>
<feature type="compositionally biased region" description="Polar residues" evidence="2">
    <location>
        <begin position="142"/>
        <end position="151"/>
    </location>
</feature>
<dbReference type="AlphaFoldDB" id="A0AAF3EX39"/>
<dbReference type="InterPro" id="IPR016186">
    <property type="entry name" value="C-type_lectin-like/link_sf"/>
</dbReference>
<accession>A0AAF3EX39</accession>
<protein>
    <recommendedName>
        <fullName evidence="3">C-type lectin domain-containing protein</fullName>
    </recommendedName>
</protein>
<dbReference type="Gene3D" id="3.10.100.10">
    <property type="entry name" value="Mannose-Binding Protein A, subunit A"/>
    <property type="match status" value="1"/>
</dbReference>
<evidence type="ECO:0000259" key="3">
    <source>
        <dbReference type="PROSITE" id="PS50041"/>
    </source>
</evidence>
<dbReference type="Pfam" id="PF00059">
    <property type="entry name" value="Lectin_C"/>
    <property type="match status" value="1"/>
</dbReference>
<feature type="domain" description="C-type lectin" evidence="3">
    <location>
        <begin position="703"/>
        <end position="759"/>
    </location>
</feature>
<evidence type="ECO:0000313" key="4">
    <source>
        <dbReference type="Proteomes" id="UP000887575"/>
    </source>
</evidence>
<dbReference type="Proteomes" id="UP000887575">
    <property type="component" value="Unassembled WGS sequence"/>
</dbReference>
<dbReference type="InterPro" id="IPR050111">
    <property type="entry name" value="C-type_lectin/snaclec_domain"/>
</dbReference>
<proteinExistence type="predicted"/>
<organism evidence="4 5">
    <name type="scientific">Mesorhabditis belari</name>
    <dbReference type="NCBI Taxonomy" id="2138241"/>
    <lineage>
        <taxon>Eukaryota</taxon>
        <taxon>Metazoa</taxon>
        <taxon>Ecdysozoa</taxon>
        <taxon>Nematoda</taxon>
        <taxon>Chromadorea</taxon>
        <taxon>Rhabditida</taxon>
        <taxon>Rhabditina</taxon>
        <taxon>Rhabditomorpha</taxon>
        <taxon>Rhabditoidea</taxon>
        <taxon>Rhabditidae</taxon>
        <taxon>Mesorhabditinae</taxon>
        <taxon>Mesorhabditis</taxon>
    </lineage>
</organism>
<dbReference type="PROSITE" id="PS50041">
    <property type="entry name" value="C_TYPE_LECTIN_2"/>
    <property type="match status" value="1"/>
</dbReference>
<keyword evidence="4" id="KW-1185">Reference proteome</keyword>
<evidence type="ECO:0000313" key="5">
    <source>
        <dbReference type="WBParaSite" id="MBELARI_LOCUS18770"/>
    </source>
</evidence>
<dbReference type="PANTHER" id="PTHR22803">
    <property type="entry name" value="MANNOSE, PHOSPHOLIPASE, LECTIN RECEPTOR RELATED"/>
    <property type="match status" value="1"/>
</dbReference>
<feature type="coiled-coil region" evidence="1">
    <location>
        <begin position="8"/>
        <end position="60"/>
    </location>
</feature>
<evidence type="ECO:0000256" key="1">
    <source>
        <dbReference type="SAM" id="Coils"/>
    </source>
</evidence>
<sequence>MLATSASDKNNKEETKRLKLELENLKKQEETVRDILKLERQRQDEAMNEKKAALQTYKDQFDATGHVGRMWGAAGIDILNNVAGLFMSSAGNALAGRVAQTSKVAFGAAEATKSGTAAGAEAKSGSKAVDAQKTEGADGDQAGNSEGSDSISNGLSAVTTLAKQDLIKLKHAERNLARANANEKAQHEKSIKKQEELGELIQKMQLHNVEMADYEKVLPIMEEAVRHLTTVRKQWRDMSSYFLSMKEVIVNAIQKKNLPQDIIEDFELSEDKLLEAETAETLLRLVGYCIQVENAANLYIKVSTNYIFPVLGRLGSRFTLKINEVKDEQKQFEAQYNKTMDGVRDFVNVEKKNLESRFQEQMATYTKSLSGFIIWHRNSSFQELLFEGSAKMFWASLLIPLGHIALAHQLQHSNPLSQKAYETLEGIHRNYISQKSDFDQAEVSYNKLVSDAHGMVISDEIFNNINNLISRLSSEKNELEGFLEKVGNQRLTILNKKEEQTREKKRLENEVSQMRMRLKTLDINYENERRYYHQVINECNQEVERRNEMISQRDTGTGMMIGGIIFPPLLIAGAVKHGMAQSKLNVLEPRLGQLYSALENSRLKFNSYVNEINAKAHAVAQLEETTEYLSDEVIPAITMVFTLTNAMHVQLNAWITDLSESKARAIRLRSNIDFDDDTLTRKSLSALRNRLMMNSCGQKWRHFDGYCYHISENVLNWDEANDWCKGMNANLVSIHNERENRFVSSLIPWTGRDAWIGLTVCM</sequence>
<feature type="compositionally biased region" description="Low complexity" evidence="2">
    <location>
        <begin position="113"/>
        <end position="128"/>
    </location>
</feature>
<reference evidence="5" key="1">
    <citation type="submission" date="2024-02" db="UniProtKB">
        <authorList>
            <consortium name="WormBaseParasite"/>
        </authorList>
    </citation>
    <scope>IDENTIFICATION</scope>
</reference>
<dbReference type="InterPro" id="IPR016187">
    <property type="entry name" value="CTDL_fold"/>
</dbReference>
<feature type="coiled-coil region" evidence="1">
    <location>
        <begin position="465"/>
        <end position="524"/>
    </location>
</feature>